<protein>
    <submittedName>
        <fullName evidence="5">LacI family DNA-binding transcriptional regulator</fullName>
    </submittedName>
</protein>
<keyword evidence="3" id="KW-0804">Transcription</keyword>
<dbReference type="InterPro" id="IPR046335">
    <property type="entry name" value="LacI/GalR-like_sensor"/>
</dbReference>
<evidence type="ECO:0000313" key="5">
    <source>
        <dbReference type="EMBL" id="GAA2243612.1"/>
    </source>
</evidence>
<dbReference type="InterPro" id="IPR028082">
    <property type="entry name" value="Peripla_BP_I"/>
</dbReference>
<keyword evidence="1" id="KW-0805">Transcription regulation</keyword>
<dbReference type="SUPFAM" id="SSF53822">
    <property type="entry name" value="Periplasmic binding protein-like I"/>
    <property type="match status" value="1"/>
</dbReference>
<dbReference type="CDD" id="cd01392">
    <property type="entry name" value="HTH_LacI"/>
    <property type="match status" value="1"/>
</dbReference>
<evidence type="ECO:0000256" key="2">
    <source>
        <dbReference type="ARBA" id="ARBA00023125"/>
    </source>
</evidence>
<dbReference type="PROSITE" id="PS50932">
    <property type="entry name" value="HTH_LACI_2"/>
    <property type="match status" value="1"/>
</dbReference>
<reference evidence="6" key="1">
    <citation type="journal article" date="2019" name="Int. J. Syst. Evol. Microbiol.">
        <title>The Global Catalogue of Microorganisms (GCM) 10K type strain sequencing project: providing services to taxonomists for standard genome sequencing and annotation.</title>
        <authorList>
            <consortium name="The Broad Institute Genomics Platform"/>
            <consortium name="The Broad Institute Genome Sequencing Center for Infectious Disease"/>
            <person name="Wu L."/>
            <person name="Ma J."/>
        </authorList>
    </citation>
    <scope>NUCLEOTIDE SEQUENCE [LARGE SCALE GENOMIC DNA]</scope>
    <source>
        <strain evidence="6">JCM 16117</strain>
    </source>
</reference>
<organism evidence="5 6">
    <name type="scientific">Herbiconiux moechotypicola</name>
    <dbReference type="NCBI Taxonomy" id="637393"/>
    <lineage>
        <taxon>Bacteria</taxon>
        <taxon>Bacillati</taxon>
        <taxon>Actinomycetota</taxon>
        <taxon>Actinomycetes</taxon>
        <taxon>Micrococcales</taxon>
        <taxon>Microbacteriaceae</taxon>
        <taxon>Herbiconiux</taxon>
    </lineage>
</organism>
<dbReference type="Pfam" id="PF13377">
    <property type="entry name" value="Peripla_BP_3"/>
    <property type="match status" value="1"/>
</dbReference>
<accession>A0ABP5QWI5</accession>
<dbReference type="InterPro" id="IPR010982">
    <property type="entry name" value="Lambda_DNA-bd_dom_sf"/>
</dbReference>
<evidence type="ECO:0000256" key="1">
    <source>
        <dbReference type="ARBA" id="ARBA00023015"/>
    </source>
</evidence>
<sequence length="344" mass="36233">MAPVDAVVTLSDVAREAGVSIATASKALNGKDDVAAETRRRVLAIAEAMSFRANPMAKGLNTRLSGTVGLLTGDLEGRFMIPILTGAENAFVNGRVDVFLCDARGDAIREQHQLRALLNRRVDGIIVVGASTNPRSSLAHDIPVPVVYVNAPSENPDDLSLAPDEFMGGRIAVEHLLACGRTRIAHISGDPAYTAAHGRAAGARAALRDAGLDFVADPVFSEWSEQWGRSATAMLLGRHPDVDGIFAGSDQIARGVLDTARELGREVPDDLSVIGYDNWEVIATGSRPGLTTVDAQLQDLGRLAAQRIFEGIDGADIGAGVRQQPVRLVVRGSTVPGRAPAGRG</sequence>
<dbReference type="SUPFAM" id="SSF47413">
    <property type="entry name" value="lambda repressor-like DNA-binding domains"/>
    <property type="match status" value="1"/>
</dbReference>
<comment type="caution">
    <text evidence="5">The sequence shown here is derived from an EMBL/GenBank/DDBJ whole genome shotgun (WGS) entry which is preliminary data.</text>
</comment>
<evidence type="ECO:0000313" key="6">
    <source>
        <dbReference type="Proteomes" id="UP001500929"/>
    </source>
</evidence>
<dbReference type="Gene3D" id="3.40.50.2300">
    <property type="match status" value="2"/>
</dbReference>
<gene>
    <name evidence="5" type="ORF">GCM10009851_31060</name>
</gene>
<dbReference type="InterPro" id="IPR000843">
    <property type="entry name" value="HTH_LacI"/>
</dbReference>
<dbReference type="GO" id="GO:0003677">
    <property type="term" value="F:DNA binding"/>
    <property type="evidence" value="ECO:0007669"/>
    <property type="project" value="UniProtKB-KW"/>
</dbReference>
<keyword evidence="2 5" id="KW-0238">DNA-binding</keyword>
<dbReference type="PANTHER" id="PTHR30146:SF109">
    <property type="entry name" value="HTH-TYPE TRANSCRIPTIONAL REGULATOR GALS"/>
    <property type="match status" value="1"/>
</dbReference>
<evidence type="ECO:0000256" key="3">
    <source>
        <dbReference type="ARBA" id="ARBA00023163"/>
    </source>
</evidence>
<feature type="domain" description="HTH lacI-type" evidence="4">
    <location>
        <begin position="8"/>
        <end position="62"/>
    </location>
</feature>
<dbReference type="CDD" id="cd06288">
    <property type="entry name" value="PBP1_sucrose_transcription_regulator"/>
    <property type="match status" value="1"/>
</dbReference>
<dbReference type="Proteomes" id="UP001500929">
    <property type="component" value="Unassembled WGS sequence"/>
</dbReference>
<dbReference type="Gene3D" id="1.10.260.40">
    <property type="entry name" value="lambda repressor-like DNA-binding domains"/>
    <property type="match status" value="1"/>
</dbReference>
<dbReference type="RefSeq" id="WP_259480226.1">
    <property type="nucleotide sequence ID" value="NZ_BAAAQY010000010.1"/>
</dbReference>
<dbReference type="EMBL" id="BAAAQY010000010">
    <property type="protein sequence ID" value="GAA2243612.1"/>
    <property type="molecule type" value="Genomic_DNA"/>
</dbReference>
<keyword evidence="6" id="KW-1185">Reference proteome</keyword>
<evidence type="ECO:0000259" key="4">
    <source>
        <dbReference type="PROSITE" id="PS50932"/>
    </source>
</evidence>
<name>A0ABP5QWI5_9MICO</name>
<dbReference type="Pfam" id="PF00356">
    <property type="entry name" value="LacI"/>
    <property type="match status" value="1"/>
</dbReference>
<dbReference type="PROSITE" id="PS00356">
    <property type="entry name" value="HTH_LACI_1"/>
    <property type="match status" value="1"/>
</dbReference>
<dbReference type="SMART" id="SM00354">
    <property type="entry name" value="HTH_LACI"/>
    <property type="match status" value="1"/>
</dbReference>
<dbReference type="PANTHER" id="PTHR30146">
    <property type="entry name" value="LACI-RELATED TRANSCRIPTIONAL REPRESSOR"/>
    <property type="match status" value="1"/>
</dbReference>
<proteinExistence type="predicted"/>